<sequence>MHFSHLAVAATVATLGNAILLPPTISSADTDIVNTLPFEHTAAIDGREMIIDCPGCPVAVKDVQGNVHFANVESVLRLNFSVAHGDRDRLMLNGLQLYPVDPKSPSFMGPLVADQLVKLPGSKLAFASEPKLGYSLSVKHPVHSKEDQLDLVAIHIEIVEVANKFIDGIPSIDLKLVETPSFKLMLGDAEISASKSTTSTPNDGNQECTTMVCKWRAIIADKLSKLKGCASKARPAAAVENPKHHGHHGRPHRRPHGGPNRLFRHHRHRHSIGRFFRNIAVHVLVPIFIGIAVGITASLIGMVVGNAVVFIWRALFRRNTVQYTKIQPEEEVVAIDDADESKGFLAHQGPPPTYTDATVTDEKTSE</sequence>
<feature type="domain" description="DUF7728" evidence="4">
    <location>
        <begin position="45"/>
        <end position="194"/>
    </location>
</feature>
<evidence type="ECO:0000313" key="5">
    <source>
        <dbReference type="EMBL" id="KAF4632814.1"/>
    </source>
</evidence>
<organism evidence="5 6">
    <name type="scientific">Cudoniella acicularis</name>
    <dbReference type="NCBI Taxonomy" id="354080"/>
    <lineage>
        <taxon>Eukaryota</taxon>
        <taxon>Fungi</taxon>
        <taxon>Dikarya</taxon>
        <taxon>Ascomycota</taxon>
        <taxon>Pezizomycotina</taxon>
        <taxon>Leotiomycetes</taxon>
        <taxon>Helotiales</taxon>
        <taxon>Tricladiaceae</taxon>
        <taxon>Cudoniella</taxon>
    </lineage>
</organism>
<dbReference type="Proteomes" id="UP000566819">
    <property type="component" value="Unassembled WGS sequence"/>
</dbReference>
<evidence type="ECO:0000259" key="4">
    <source>
        <dbReference type="Pfam" id="PF24854"/>
    </source>
</evidence>
<protein>
    <recommendedName>
        <fullName evidence="4">DUF7728 domain-containing protein</fullName>
    </recommendedName>
</protein>
<gene>
    <name evidence="5" type="ORF">G7Y89_g5312</name>
</gene>
<keyword evidence="2" id="KW-0812">Transmembrane</keyword>
<feature type="chain" id="PRO_5034431464" description="DUF7728 domain-containing protein" evidence="3">
    <location>
        <begin position="19"/>
        <end position="366"/>
    </location>
</feature>
<dbReference type="PANTHER" id="PTHR40622">
    <property type="match status" value="1"/>
</dbReference>
<keyword evidence="2" id="KW-1133">Transmembrane helix</keyword>
<dbReference type="Pfam" id="PF24854">
    <property type="entry name" value="DUF7728"/>
    <property type="match status" value="1"/>
</dbReference>
<feature type="compositionally biased region" description="Basic residues" evidence="1">
    <location>
        <begin position="244"/>
        <end position="261"/>
    </location>
</feature>
<name>A0A8H4RPZ1_9HELO</name>
<evidence type="ECO:0000256" key="1">
    <source>
        <dbReference type="SAM" id="MobiDB-lite"/>
    </source>
</evidence>
<dbReference type="OrthoDB" id="5409353at2759"/>
<evidence type="ECO:0000256" key="3">
    <source>
        <dbReference type="SAM" id="SignalP"/>
    </source>
</evidence>
<proteinExistence type="predicted"/>
<accession>A0A8H4RPZ1</accession>
<keyword evidence="2" id="KW-0472">Membrane</keyword>
<evidence type="ECO:0000313" key="6">
    <source>
        <dbReference type="Proteomes" id="UP000566819"/>
    </source>
</evidence>
<comment type="caution">
    <text evidence="5">The sequence shown here is derived from an EMBL/GenBank/DDBJ whole genome shotgun (WGS) entry which is preliminary data.</text>
</comment>
<feature type="signal peptide" evidence="3">
    <location>
        <begin position="1"/>
        <end position="18"/>
    </location>
</feature>
<feature type="transmembrane region" description="Helical" evidence="2">
    <location>
        <begin position="279"/>
        <end position="312"/>
    </location>
</feature>
<keyword evidence="6" id="KW-1185">Reference proteome</keyword>
<evidence type="ECO:0000256" key="2">
    <source>
        <dbReference type="SAM" id="Phobius"/>
    </source>
</evidence>
<reference evidence="5 6" key="1">
    <citation type="submission" date="2020-03" db="EMBL/GenBank/DDBJ databases">
        <title>Draft Genome Sequence of Cudoniella acicularis.</title>
        <authorList>
            <person name="Buettner E."/>
            <person name="Kellner H."/>
        </authorList>
    </citation>
    <scope>NUCLEOTIDE SEQUENCE [LARGE SCALE GENOMIC DNA]</scope>
    <source>
        <strain evidence="5 6">DSM 108380</strain>
    </source>
</reference>
<dbReference type="EMBL" id="JAAMPI010000315">
    <property type="protein sequence ID" value="KAF4632814.1"/>
    <property type="molecule type" value="Genomic_DNA"/>
</dbReference>
<feature type="region of interest" description="Disordered" evidence="1">
    <location>
        <begin position="239"/>
        <end position="261"/>
    </location>
</feature>
<keyword evidence="3" id="KW-0732">Signal</keyword>
<dbReference type="PANTHER" id="PTHR40622:SF1">
    <property type="match status" value="1"/>
</dbReference>
<feature type="region of interest" description="Disordered" evidence="1">
    <location>
        <begin position="342"/>
        <end position="366"/>
    </location>
</feature>
<dbReference type="InterPro" id="IPR056145">
    <property type="entry name" value="DUF7728"/>
</dbReference>
<dbReference type="AlphaFoldDB" id="A0A8H4RPZ1"/>